<dbReference type="PANTHER" id="PTHR12110:SF41">
    <property type="entry name" value="INOSOSE DEHYDRATASE"/>
    <property type="match status" value="1"/>
</dbReference>
<name>A0A4R5KFQ7_9BACL</name>
<evidence type="ECO:0000259" key="1">
    <source>
        <dbReference type="Pfam" id="PF01261"/>
    </source>
</evidence>
<evidence type="ECO:0000313" key="2">
    <source>
        <dbReference type="EMBL" id="TDF93812.1"/>
    </source>
</evidence>
<dbReference type="SUPFAM" id="SSF51658">
    <property type="entry name" value="Xylose isomerase-like"/>
    <property type="match status" value="1"/>
</dbReference>
<dbReference type="Proteomes" id="UP000295636">
    <property type="component" value="Unassembled WGS sequence"/>
</dbReference>
<dbReference type="Gene3D" id="3.20.20.150">
    <property type="entry name" value="Divalent-metal-dependent TIM barrel enzymes"/>
    <property type="match status" value="1"/>
</dbReference>
<sequence length="251" mass="27600">MSIKLAFSRPTSTAEEQALLFRQYRATGYEGLQLKGAQYAPYIADPAGFKEAWGDAPGLGSGLIAGGRLDESGIEQLRSVFRFAAGIGTELIVYCHGIPRAEVTSDDIRRYADVLSELGREASQQHGVKLSLHHHYNNPVMHRDDFDLFFDRIADRSVGLTVDTAHLVKSGIDDVAEVIRSFGTVIDNFHMKDFEQGDWRVLGQGAIDFKPIFGAIQAIGYNGWMSADEESGGEVVEGMKACYAFMRSGLK</sequence>
<dbReference type="InterPro" id="IPR013022">
    <property type="entry name" value="Xyl_isomerase-like_TIM-brl"/>
</dbReference>
<dbReference type="PANTHER" id="PTHR12110">
    <property type="entry name" value="HYDROXYPYRUVATE ISOMERASE"/>
    <property type="match status" value="1"/>
</dbReference>
<gene>
    <name evidence="2" type="ORF">E1757_25855</name>
</gene>
<dbReference type="EMBL" id="SMRT01000015">
    <property type="protein sequence ID" value="TDF93812.1"/>
    <property type="molecule type" value="Genomic_DNA"/>
</dbReference>
<dbReference type="GO" id="GO:0016853">
    <property type="term" value="F:isomerase activity"/>
    <property type="evidence" value="ECO:0007669"/>
    <property type="project" value="UniProtKB-KW"/>
</dbReference>
<protein>
    <submittedName>
        <fullName evidence="2">Sugar phosphate isomerase/epimerase</fullName>
    </submittedName>
</protein>
<dbReference type="OrthoDB" id="9779184at2"/>
<accession>A0A4R5KFQ7</accession>
<organism evidence="2 3">
    <name type="scientific">Paenibacillus piri</name>
    <dbReference type="NCBI Taxonomy" id="2547395"/>
    <lineage>
        <taxon>Bacteria</taxon>
        <taxon>Bacillati</taxon>
        <taxon>Bacillota</taxon>
        <taxon>Bacilli</taxon>
        <taxon>Bacillales</taxon>
        <taxon>Paenibacillaceae</taxon>
        <taxon>Paenibacillus</taxon>
    </lineage>
</organism>
<feature type="domain" description="Xylose isomerase-like TIM barrel" evidence="1">
    <location>
        <begin position="68"/>
        <end position="231"/>
    </location>
</feature>
<dbReference type="Pfam" id="PF01261">
    <property type="entry name" value="AP_endonuc_2"/>
    <property type="match status" value="1"/>
</dbReference>
<evidence type="ECO:0000313" key="3">
    <source>
        <dbReference type="Proteomes" id="UP000295636"/>
    </source>
</evidence>
<dbReference type="InterPro" id="IPR036237">
    <property type="entry name" value="Xyl_isomerase-like_sf"/>
</dbReference>
<reference evidence="2 3" key="1">
    <citation type="submission" date="2019-03" db="EMBL/GenBank/DDBJ databases">
        <title>This is whole genome sequence of Paenibacillus sp MS74 strain.</title>
        <authorList>
            <person name="Trinh H.N."/>
        </authorList>
    </citation>
    <scope>NUCLEOTIDE SEQUENCE [LARGE SCALE GENOMIC DNA]</scope>
    <source>
        <strain evidence="2 3">MS74</strain>
    </source>
</reference>
<dbReference type="RefSeq" id="WP_133233619.1">
    <property type="nucleotide sequence ID" value="NZ_SMRT01000015.1"/>
</dbReference>
<keyword evidence="2" id="KW-0413">Isomerase</keyword>
<dbReference type="AlphaFoldDB" id="A0A4R5KFQ7"/>
<dbReference type="InterPro" id="IPR050312">
    <property type="entry name" value="IolE/XylAMocC-like"/>
</dbReference>
<proteinExistence type="predicted"/>
<keyword evidence="3" id="KW-1185">Reference proteome</keyword>
<comment type="caution">
    <text evidence="2">The sequence shown here is derived from an EMBL/GenBank/DDBJ whole genome shotgun (WGS) entry which is preliminary data.</text>
</comment>